<keyword evidence="2" id="KW-1185">Reference proteome</keyword>
<evidence type="ECO:0000313" key="1">
    <source>
        <dbReference type="EMBL" id="KAJ4426276.1"/>
    </source>
</evidence>
<dbReference type="Proteomes" id="UP001148838">
    <property type="component" value="Unassembled WGS sequence"/>
</dbReference>
<organism evidence="1 2">
    <name type="scientific">Periplaneta americana</name>
    <name type="common">American cockroach</name>
    <name type="synonym">Blatta americana</name>
    <dbReference type="NCBI Taxonomy" id="6978"/>
    <lineage>
        <taxon>Eukaryota</taxon>
        <taxon>Metazoa</taxon>
        <taxon>Ecdysozoa</taxon>
        <taxon>Arthropoda</taxon>
        <taxon>Hexapoda</taxon>
        <taxon>Insecta</taxon>
        <taxon>Pterygota</taxon>
        <taxon>Neoptera</taxon>
        <taxon>Polyneoptera</taxon>
        <taxon>Dictyoptera</taxon>
        <taxon>Blattodea</taxon>
        <taxon>Blattoidea</taxon>
        <taxon>Blattidae</taxon>
        <taxon>Blattinae</taxon>
        <taxon>Periplaneta</taxon>
    </lineage>
</organism>
<gene>
    <name evidence="1" type="ORF">ANN_27088</name>
</gene>
<evidence type="ECO:0000313" key="2">
    <source>
        <dbReference type="Proteomes" id="UP001148838"/>
    </source>
</evidence>
<sequence length="301" mass="34420">MADLCEGDNEPPGSLKAISEKVLTQYVSTGLSSEEIELALNILKAANFLIIWHSLRRSEDKRLEEFDIWIMEKNGAYEMDRQNKKSNCAIKTECRKNNTETYNEKENKLTGSLVKKKLSTEGCTGRNEGLRAEEVVYKCLDDLITHLNKLTRSTRGDESDLESAAVKDEHHLYGCETLALTLTEEQRLRVFENKVLRKIFGAKRNEVTGEWRKLHDVELHALYSSPDIIRNIKSRRLKWAGHVAHMDESRNAYRVTHFSTRGLSAPTQTTEQRLKFSDPSVVLMTLLLPEDAIVQQHVCCV</sequence>
<comment type="caution">
    <text evidence="1">The sequence shown here is derived from an EMBL/GenBank/DDBJ whole genome shotgun (WGS) entry which is preliminary data.</text>
</comment>
<proteinExistence type="predicted"/>
<name>A0ABQ8RX34_PERAM</name>
<reference evidence="1 2" key="1">
    <citation type="journal article" date="2022" name="Allergy">
        <title>Genome assembly and annotation of Periplaneta americana reveal a comprehensive cockroach allergen profile.</title>
        <authorList>
            <person name="Wang L."/>
            <person name="Xiong Q."/>
            <person name="Saelim N."/>
            <person name="Wang L."/>
            <person name="Nong W."/>
            <person name="Wan A.T."/>
            <person name="Shi M."/>
            <person name="Liu X."/>
            <person name="Cao Q."/>
            <person name="Hui J.H.L."/>
            <person name="Sookrung N."/>
            <person name="Leung T.F."/>
            <person name="Tungtrongchitr A."/>
            <person name="Tsui S.K.W."/>
        </authorList>
    </citation>
    <scope>NUCLEOTIDE SEQUENCE [LARGE SCALE GENOMIC DNA]</scope>
    <source>
        <strain evidence="1">PWHHKU_190912</strain>
    </source>
</reference>
<protein>
    <submittedName>
        <fullName evidence="1">Uncharacterized protein</fullName>
    </submittedName>
</protein>
<dbReference type="EMBL" id="JAJSOF020000040">
    <property type="protein sequence ID" value="KAJ4426276.1"/>
    <property type="molecule type" value="Genomic_DNA"/>
</dbReference>
<accession>A0ABQ8RX34</accession>